<dbReference type="GO" id="GO:0005829">
    <property type="term" value="C:cytosol"/>
    <property type="evidence" value="ECO:0007669"/>
    <property type="project" value="TreeGrafter"/>
</dbReference>
<dbReference type="PROSITE" id="PS51197">
    <property type="entry name" value="HTH_RRF2_2"/>
    <property type="match status" value="1"/>
</dbReference>
<evidence type="ECO:0000313" key="1">
    <source>
        <dbReference type="EMBL" id="MPM88529.1"/>
    </source>
</evidence>
<dbReference type="AlphaFoldDB" id="A0A645DGW6"/>
<dbReference type="InterPro" id="IPR036388">
    <property type="entry name" value="WH-like_DNA-bd_sf"/>
</dbReference>
<dbReference type="InterPro" id="IPR030489">
    <property type="entry name" value="TR_Rrf2-type_CS"/>
</dbReference>
<proteinExistence type="predicted"/>
<dbReference type="InterPro" id="IPR000944">
    <property type="entry name" value="Tscrpt_reg_Rrf2"/>
</dbReference>
<reference evidence="1" key="1">
    <citation type="submission" date="2019-08" db="EMBL/GenBank/DDBJ databases">
        <authorList>
            <person name="Kucharzyk K."/>
            <person name="Murdoch R.W."/>
            <person name="Higgins S."/>
            <person name="Loffler F."/>
        </authorList>
    </citation>
    <scope>NUCLEOTIDE SEQUENCE</scope>
</reference>
<dbReference type="Pfam" id="PF02082">
    <property type="entry name" value="Rrf2"/>
    <property type="match status" value="1"/>
</dbReference>
<sequence length="146" mass="16578">MHLTLETDYAMRIVFCLAKNQRRMDAASISEEMHVTLRFSLKILGKLAGAGIVNSYKGIKGGYELAHPAEEITLRQVVEAIEGRSYAISRCIVPDGECSRDRWGCCSFQKVWRDISDEVNAHMDRVNFAQLVQEDEALRQGKKQEE</sequence>
<organism evidence="1">
    <name type="scientific">bioreactor metagenome</name>
    <dbReference type="NCBI Taxonomy" id="1076179"/>
    <lineage>
        <taxon>unclassified sequences</taxon>
        <taxon>metagenomes</taxon>
        <taxon>ecological metagenomes</taxon>
    </lineage>
</organism>
<dbReference type="PANTHER" id="PTHR33221">
    <property type="entry name" value="WINGED HELIX-TURN-HELIX TRANSCRIPTIONAL REGULATOR, RRF2 FAMILY"/>
    <property type="match status" value="1"/>
</dbReference>
<dbReference type="Gene3D" id="1.10.10.10">
    <property type="entry name" value="Winged helix-like DNA-binding domain superfamily/Winged helix DNA-binding domain"/>
    <property type="match status" value="1"/>
</dbReference>
<dbReference type="NCBIfam" id="TIGR00738">
    <property type="entry name" value="rrf2_super"/>
    <property type="match status" value="1"/>
</dbReference>
<accession>A0A645DGW6</accession>
<gene>
    <name evidence="1" type="primary">iscR_12</name>
    <name evidence="1" type="ORF">SDC9_135633</name>
</gene>
<protein>
    <submittedName>
        <fullName evidence="1">HTH-type transcriptional regulator IscR</fullName>
    </submittedName>
</protein>
<dbReference type="EMBL" id="VSSQ01036135">
    <property type="protein sequence ID" value="MPM88529.1"/>
    <property type="molecule type" value="Genomic_DNA"/>
</dbReference>
<dbReference type="SUPFAM" id="SSF46785">
    <property type="entry name" value="Winged helix' DNA-binding domain"/>
    <property type="match status" value="1"/>
</dbReference>
<name>A0A645DGW6_9ZZZZ</name>
<comment type="caution">
    <text evidence="1">The sequence shown here is derived from an EMBL/GenBank/DDBJ whole genome shotgun (WGS) entry which is preliminary data.</text>
</comment>
<dbReference type="PROSITE" id="PS01332">
    <property type="entry name" value="HTH_RRF2_1"/>
    <property type="match status" value="1"/>
</dbReference>
<dbReference type="PANTHER" id="PTHR33221:SF2">
    <property type="entry name" value="TRANSCRIPTIONAL REGULATOR"/>
    <property type="match status" value="1"/>
</dbReference>
<dbReference type="GO" id="GO:0003700">
    <property type="term" value="F:DNA-binding transcription factor activity"/>
    <property type="evidence" value="ECO:0007669"/>
    <property type="project" value="TreeGrafter"/>
</dbReference>
<dbReference type="InterPro" id="IPR036390">
    <property type="entry name" value="WH_DNA-bd_sf"/>
</dbReference>